<protein>
    <submittedName>
        <fullName evidence="2">TOM6 protein</fullName>
    </submittedName>
</protein>
<evidence type="ECO:0000313" key="2">
    <source>
        <dbReference type="EMBL" id="NXP51273.1"/>
    </source>
</evidence>
<dbReference type="AlphaFoldDB" id="A0A7L2AVZ7"/>
<evidence type="ECO:0000256" key="1">
    <source>
        <dbReference type="SAM" id="Phobius"/>
    </source>
</evidence>
<dbReference type="GO" id="GO:0005742">
    <property type="term" value="C:mitochondrial outer membrane translocase complex"/>
    <property type="evidence" value="ECO:0007669"/>
    <property type="project" value="InterPro"/>
</dbReference>
<dbReference type="Pfam" id="PF15184">
    <property type="entry name" value="TOM6p"/>
    <property type="match status" value="1"/>
</dbReference>
<reference evidence="2 3" key="1">
    <citation type="submission" date="2019-09" db="EMBL/GenBank/DDBJ databases">
        <title>Bird 10,000 Genomes (B10K) Project - Family phase.</title>
        <authorList>
            <person name="Zhang G."/>
        </authorList>
    </citation>
    <scope>NUCLEOTIDE SEQUENCE [LARGE SCALE GENOMIC DNA]</scope>
    <source>
        <strain evidence="2">B10K-DU-001-55</strain>
        <tissue evidence="2">Muscle</tissue>
    </source>
</reference>
<keyword evidence="1" id="KW-1133">Transmembrane helix</keyword>
<keyword evidence="1" id="KW-0472">Membrane</keyword>
<organism evidence="2 3">
    <name type="scientific">Heliornis fulica</name>
    <name type="common">sungrebe</name>
    <dbReference type="NCBI Taxonomy" id="54369"/>
    <lineage>
        <taxon>Eukaryota</taxon>
        <taxon>Metazoa</taxon>
        <taxon>Chordata</taxon>
        <taxon>Craniata</taxon>
        <taxon>Vertebrata</taxon>
        <taxon>Euteleostomi</taxon>
        <taxon>Archelosauria</taxon>
        <taxon>Archosauria</taxon>
        <taxon>Dinosauria</taxon>
        <taxon>Saurischia</taxon>
        <taxon>Theropoda</taxon>
        <taxon>Coelurosauria</taxon>
        <taxon>Aves</taxon>
        <taxon>Neognathae</taxon>
        <taxon>Neoaves</taxon>
        <taxon>Gruiformes</taxon>
        <taxon>Heliornithidae</taxon>
        <taxon>Heliornis</taxon>
    </lineage>
</organism>
<dbReference type="OrthoDB" id="6016677at2759"/>
<keyword evidence="3" id="KW-1185">Reference proteome</keyword>
<sequence length="53" mass="6017">PQGVRGWLWSAYRFATDRNDFRRNLLVNLGLFAAGVWVARNLTDIDLMAPQPG</sequence>
<comment type="caution">
    <text evidence="2">The sequence shown here is derived from an EMBL/GenBank/DDBJ whole genome shotgun (WGS) entry which is preliminary data.</text>
</comment>
<feature type="transmembrane region" description="Helical" evidence="1">
    <location>
        <begin position="21"/>
        <end position="39"/>
    </location>
</feature>
<feature type="non-terminal residue" evidence="2">
    <location>
        <position position="53"/>
    </location>
</feature>
<proteinExistence type="predicted"/>
<accession>A0A7L2AVZ7</accession>
<dbReference type="InterPro" id="IPR029182">
    <property type="entry name" value="TOMM6"/>
</dbReference>
<keyword evidence="1" id="KW-0812">Transmembrane</keyword>
<gene>
    <name evidence="2" type="primary">Tomm6</name>
    <name evidence="2" type="ORF">HELFUL_R14306</name>
</gene>
<dbReference type="Proteomes" id="UP000590868">
    <property type="component" value="Unassembled WGS sequence"/>
</dbReference>
<dbReference type="EMBL" id="VXBZ01007853">
    <property type="protein sequence ID" value="NXP51273.1"/>
    <property type="molecule type" value="Genomic_DNA"/>
</dbReference>
<dbReference type="PANTHER" id="PTHR15527">
    <property type="entry name" value="MITOCHONDRIAL IMPORT RECEPTOR SUBUNIT TOM6 HOMOLOG"/>
    <property type="match status" value="1"/>
</dbReference>
<feature type="non-terminal residue" evidence="2">
    <location>
        <position position="1"/>
    </location>
</feature>
<dbReference type="PANTHER" id="PTHR15527:SF0">
    <property type="entry name" value="MITOCHONDRIAL IMPORT RECEPTOR SUBUNIT TOM6 HOMOLOG"/>
    <property type="match status" value="1"/>
</dbReference>
<name>A0A7L2AVZ7_9GRUI</name>
<evidence type="ECO:0000313" key="3">
    <source>
        <dbReference type="Proteomes" id="UP000590868"/>
    </source>
</evidence>